<comment type="caution">
    <text evidence="2">The sequence shown here is derived from an EMBL/GenBank/DDBJ whole genome shotgun (WGS) entry which is preliminary data.</text>
</comment>
<reference evidence="2 3" key="1">
    <citation type="submission" date="2019-02" db="EMBL/GenBank/DDBJ databases">
        <title>Deep-cultivation of Planctomycetes and their phenomic and genomic characterization uncovers novel biology.</title>
        <authorList>
            <person name="Wiegand S."/>
            <person name="Jogler M."/>
            <person name="Boedeker C."/>
            <person name="Pinto D."/>
            <person name="Vollmers J."/>
            <person name="Rivas-Marin E."/>
            <person name="Kohn T."/>
            <person name="Peeters S.H."/>
            <person name="Heuer A."/>
            <person name="Rast P."/>
            <person name="Oberbeckmann S."/>
            <person name="Bunk B."/>
            <person name="Jeske O."/>
            <person name="Meyerdierks A."/>
            <person name="Storesund J.E."/>
            <person name="Kallscheuer N."/>
            <person name="Luecker S."/>
            <person name="Lage O.M."/>
            <person name="Pohl T."/>
            <person name="Merkel B.J."/>
            <person name="Hornburger P."/>
            <person name="Mueller R.-W."/>
            <person name="Bruemmer F."/>
            <person name="Labrenz M."/>
            <person name="Spormann A.M."/>
            <person name="Op Den Camp H."/>
            <person name="Overmann J."/>
            <person name="Amann R."/>
            <person name="Jetten M.S.M."/>
            <person name="Mascher T."/>
            <person name="Medema M.H."/>
            <person name="Devos D.P."/>
            <person name="Kaster A.-K."/>
            <person name="Ovreas L."/>
            <person name="Rohde M."/>
            <person name="Galperin M.Y."/>
            <person name="Jogler C."/>
        </authorList>
    </citation>
    <scope>NUCLEOTIDE SEQUENCE [LARGE SCALE GENOMIC DNA]</scope>
    <source>
        <strain evidence="2 3">V7</strain>
    </source>
</reference>
<evidence type="ECO:0000313" key="2">
    <source>
        <dbReference type="EMBL" id="TWU62823.1"/>
    </source>
</evidence>
<dbReference type="EMBL" id="SJPZ01000002">
    <property type="protein sequence ID" value="TWU62823.1"/>
    <property type="molecule type" value="Genomic_DNA"/>
</dbReference>
<evidence type="ECO:0000313" key="3">
    <source>
        <dbReference type="Proteomes" id="UP000316476"/>
    </source>
</evidence>
<dbReference type="AlphaFoldDB" id="A0A5C6FQR3"/>
<sequence>MKSPKREVVFDRYWLSVRGGSGQVKSTCRLRKEPATNGPAHYDRSGKPGEDDYLGRRGCVSGQDRRHHVAVNISQAKITPLEPIGQSFVIDAQ</sequence>
<gene>
    <name evidence="2" type="ORF">V7x_45590</name>
</gene>
<feature type="region of interest" description="Disordered" evidence="1">
    <location>
        <begin position="32"/>
        <end position="53"/>
    </location>
</feature>
<organism evidence="2 3">
    <name type="scientific">Crateriforma conspicua</name>
    <dbReference type="NCBI Taxonomy" id="2527996"/>
    <lineage>
        <taxon>Bacteria</taxon>
        <taxon>Pseudomonadati</taxon>
        <taxon>Planctomycetota</taxon>
        <taxon>Planctomycetia</taxon>
        <taxon>Planctomycetales</taxon>
        <taxon>Planctomycetaceae</taxon>
        <taxon>Crateriforma</taxon>
    </lineage>
</organism>
<accession>A0A5C6FQR3</accession>
<feature type="compositionally biased region" description="Basic and acidic residues" evidence="1">
    <location>
        <begin position="41"/>
        <end position="53"/>
    </location>
</feature>
<dbReference type="Proteomes" id="UP000316476">
    <property type="component" value="Unassembled WGS sequence"/>
</dbReference>
<proteinExistence type="predicted"/>
<evidence type="ECO:0000256" key="1">
    <source>
        <dbReference type="SAM" id="MobiDB-lite"/>
    </source>
</evidence>
<protein>
    <submittedName>
        <fullName evidence="2">Uncharacterized protein</fullName>
    </submittedName>
</protein>
<name>A0A5C6FQR3_9PLAN</name>